<evidence type="ECO:0000313" key="7">
    <source>
        <dbReference type="EMBL" id="RAW54862.1"/>
    </source>
</evidence>
<dbReference type="Proteomes" id="UP000219901">
    <property type="component" value="Unassembled WGS sequence"/>
</dbReference>
<dbReference type="AlphaFoldDB" id="A0A2A6ZYN8"/>
<sequence>MIPVNRKFLRGDIYYANLEPHLGSEQGGIRPVVVVQNNTANCYSPNLIVAPVTSNTAKKPDHQAHVLVDGNRAFLQPSMILAESVQTISKGRLIRPMGRLSIPELIRLNYALLYQLDLNEWVWRKEAYERYLRYHR</sequence>
<evidence type="ECO:0000313" key="9">
    <source>
        <dbReference type="Proteomes" id="UP000251144"/>
    </source>
</evidence>
<proteinExistence type="inferred from homology"/>
<dbReference type="GO" id="GO:0006402">
    <property type="term" value="P:mRNA catabolic process"/>
    <property type="evidence" value="ECO:0007669"/>
    <property type="project" value="TreeGrafter"/>
</dbReference>
<dbReference type="GO" id="GO:0016075">
    <property type="term" value="P:rRNA catabolic process"/>
    <property type="evidence" value="ECO:0007669"/>
    <property type="project" value="TreeGrafter"/>
</dbReference>
<reference evidence="5 10" key="4">
    <citation type="journal article" date="2019" name="Nat. Med.">
        <title>A library of human gut bacterial isolates paired with longitudinal multiomics data enables mechanistic microbiome research.</title>
        <authorList>
            <person name="Poyet M."/>
            <person name="Groussin M."/>
            <person name="Gibbons S.M."/>
            <person name="Avila-Pacheco J."/>
            <person name="Jiang X."/>
            <person name="Kearney S.M."/>
            <person name="Perrotta A.R."/>
            <person name="Berdy B."/>
            <person name="Zhao S."/>
            <person name="Lieberman T.D."/>
            <person name="Swanson P.K."/>
            <person name="Smith M."/>
            <person name="Roesemann S."/>
            <person name="Alexander J.E."/>
            <person name="Rich S.A."/>
            <person name="Livny J."/>
            <person name="Vlamakis H."/>
            <person name="Clish C."/>
            <person name="Bullock K."/>
            <person name="Deik A."/>
            <person name="Scott J."/>
            <person name="Pierce K.A."/>
            <person name="Xavier R.J."/>
            <person name="Alm E.J."/>
        </authorList>
    </citation>
    <scope>NUCLEOTIDE SEQUENCE [LARGE SCALE GENOMIC DNA]</scope>
    <source>
        <strain evidence="5 10">BIOML-B9</strain>
    </source>
</reference>
<evidence type="ECO:0000313" key="6">
    <source>
        <dbReference type="EMBL" id="PDX72039.1"/>
    </source>
</evidence>
<dbReference type="OrthoDB" id="9808744at2"/>
<gene>
    <name evidence="7" type="ORF">C4N26_05635</name>
    <name evidence="6" type="ORF">CGS55_10355</name>
    <name evidence="5" type="ORF">GKD85_15255</name>
    <name evidence="4" type="ORF">KH315_05370</name>
</gene>
<evidence type="ECO:0000256" key="2">
    <source>
        <dbReference type="ARBA" id="ARBA00022649"/>
    </source>
</evidence>
<dbReference type="InterPro" id="IPR011067">
    <property type="entry name" value="Plasmid_toxin/cell-grow_inhib"/>
</dbReference>
<organism evidence="6 8">
    <name type="scientific">Faecalibacterium prausnitzii</name>
    <dbReference type="NCBI Taxonomy" id="853"/>
    <lineage>
        <taxon>Bacteria</taxon>
        <taxon>Bacillati</taxon>
        <taxon>Bacillota</taxon>
        <taxon>Clostridia</taxon>
        <taxon>Eubacteriales</taxon>
        <taxon>Oscillospiraceae</taxon>
        <taxon>Faecalibacterium</taxon>
    </lineage>
</organism>
<evidence type="ECO:0000313" key="10">
    <source>
        <dbReference type="Proteomes" id="UP000477010"/>
    </source>
</evidence>
<dbReference type="GO" id="GO:0016787">
    <property type="term" value="F:hydrolase activity"/>
    <property type="evidence" value="ECO:0007669"/>
    <property type="project" value="UniProtKB-KW"/>
</dbReference>
<dbReference type="EMBL" id="PRLB01000003">
    <property type="protein sequence ID" value="RAW54862.1"/>
    <property type="molecule type" value="Genomic_DNA"/>
</dbReference>
<evidence type="ECO:0000313" key="8">
    <source>
        <dbReference type="Proteomes" id="UP000219901"/>
    </source>
</evidence>
<accession>A0A2A6ZYN8</accession>
<evidence type="ECO:0000256" key="1">
    <source>
        <dbReference type="ARBA" id="ARBA00007521"/>
    </source>
</evidence>
<dbReference type="GO" id="GO:0004521">
    <property type="term" value="F:RNA endonuclease activity"/>
    <property type="evidence" value="ECO:0007669"/>
    <property type="project" value="TreeGrafter"/>
</dbReference>
<protein>
    <recommendedName>
        <fullName evidence="3">mRNA interferase</fullName>
        <ecNumber evidence="3">3.1.-.-</ecNumber>
    </recommendedName>
</protein>
<evidence type="ECO:0000313" key="4">
    <source>
        <dbReference type="EMBL" id="MBS6621578.1"/>
    </source>
</evidence>
<comment type="caution">
    <text evidence="6">The sequence shown here is derived from an EMBL/GenBank/DDBJ whole genome shotgun (WGS) entry which is preliminary data.</text>
</comment>
<dbReference type="EMBL" id="WKQE01000037">
    <property type="protein sequence ID" value="MSC82130.1"/>
    <property type="molecule type" value="Genomic_DNA"/>
</dbReference>
<keyword evidence="3" id="KW-0378">Hydrolase</keyword>
<dbReference type="Pfam" id="PF02452">
    <property type="entry name" value="PemK_toxin"/>
    <property type="match status" value="1"/>
</dbReference>
<dbReference type="Gene3D" id="2.30.30.110">
    <property type="match status" value="1"/>
</dbReference>
<reference evidence="4" key="5">
    <citation type="submission" date="2021-02" db="EMBL/GenBank/DDBJ databases">
        <title>Infant gut strain persistence is associated with maternal origin, phylogeny, and functional potential including surface adhesion and iron acquisition.</title>
        <authorList>
            <person name="Lou Y.C."/>
        </authorList>
    </citation>
    <scope>NUCLEOTIDE SEQUENCE</scope>
    <source>
        <strain evidence="4">L2_039_000G1_dasL2_039_000G1_maxbin2.maxbin.077</strain>
    </source>
</reference>
<comment type="function">
    <text evidence="3">Toxic component of a type II toxin-antitoxin (TA) system.</text>
</comment>
<reference evidence="6 8" key="1">
    <citation type="journal article" date="2017" name="Front. Microbiol.">
        <title>New Insights into the Diversity of the Genus Faecalibacterium.</title>
        <authorList>
            <person name="Benevides L."/>
            <person name="Burman S."/>
            <person name="Martin R."/>
            <person name="Robert V."/>
            <person name="Thomas M."/>
            <person name="Miquel S."/>
            <person name="Chain F."/>
            <person name="Sokol H."/>
            <person name="Bermudez-Humaran L.G."/>
            <person name="Morrison M."/>
            <person name="Langella P."/>
            <person name="Azevedo V.A."/>
            <person name="Chatel J.M."/>
            <person name="Soares S."/>
        </authorList>
    </citation>
    <scope>NUCLEOTIDE SEQUENCE [LARGE SCALE GENOMIC DNA]</scope>
    <source>
        <strain evidence="6 8">CNCM I 4546</strain>
    </source>
</reference>
<keyword evidence="2" id="KW-1277">Toxin-antitoxin system</keyword>
<dbReference type="RefSeq" id="WP_097783512.1">
    <property type="nucleotide sequence ID" value="NZ_CP065377.1"/>
</dbReference>
<dbReference type="Proteomes" id="UP000811365">
    <property type="component" value="Unassembled WGS sequence"/>
</dbReference>
<dbReference type="PANTHER" id="PTHR33988">
    <property type="entry name" value="ENDORIBONUCLEASE MAZF-RELATED"/>
    <property type="match status" value="1"/>
</dbReference>
<reference evidence="7 9" key="3">
    <citation type="submission" date="2018-02" db="EMBL/GenBank/DDBJ databases">
        <title>Complete genome sequencing of Faecalibacterium prausnitzii strains isolated from the human gut.</title>
        <authorList>
            <person name="Fitzgerald B.C."/>
            <person name="Shkoporov A.N."/>
            <person name="Ross P.R."/>
            <person name="Hill C."/>
        </authorList>
    </citation>
    <scope>NUCLEOTIDE SEQUENCE [LARGE SCALE GENOMIC DNA]</scope>
    <source>
        <strain evidence="7 9">APC942/32-1</strain>
    </source>
</reference>
<name>A0A2A6ZYN8_9FIRM</name>
<dbReference type="SUPFAM" id="SSF50118">
    <property type="entry name" value="Cell growth inhibitor/plasmid maintenance toxic component"/>
    <property type="match status" value="1"/>
</dbReference>
<dbReference type="GO" id="GO:0003677">
    <property type="term" value="F:DNA binding"/>
    <property type="evidence" value="ECO:0007669"/>
    <property type="project" value="InterPro"/>
</dbReference>
<keyword evidence="3" id="KW-0540">Nuclease</keyword>
<evidence type="ECO:0000256" key="3">
    <source>
        <dbReference type="PIRNR" id="PIRNR033490"/>
    </source>
</evidence>
<keyword evidence="3" id="KW-0255">Endonuclease</keyword>
<dbReference type="EMBL" id="NMTV01000062">
    <property type="protein sequence ID" value="PDX72039.1"/>
    <property type="molecule type" value="Genomic_DNA"/>
</dbReference>
<dbReference type="EC" id="3.1.-.-" evidence="3"/>
<evidence type="ECO:0000313" key="5">
    <source>
        <dbReference type="EMBL" id="MSC82130.1"/>
    </source>
</evidence>
<reference evidence="6" key="2">
    <citation type="submission" date="2017-07" db="EMBL/GenBank/DDBJ databases">
        <authorList>
            <person name="Sun Z.S."/>
            <person name="Albrecht U."/>
            <person name="Echele G."/>
            <person name="Lee C.C."/>
        </authorList>
    </citation>
    <scope>NUCLEOTIDE SEQUENCE</scope>
    <source>
        <strain evidence="6">CNCM I 4546</strain>
    </source>
</reference>
<comment type="similarity">
    <text evidence="1 3">Belongs to the PemK/MazF family.</text>
</comment>
<dbReference type="PIRSF" id="PIRSF033490">
    <property type="entry name" value="MazF"/>
    <property type="match status" value="1"/>
</dbReference>
<dbReference type="PANTHER" id="PTHR33988:SF2">
    <property type="entry name" value="ENDORIBONUCLEASE MAZF"/>
    <property type="match status" value="1"/>
</dbReference>
<dbReference type="InterPro" id="IPR003477">
    <property type="entry name" value="PemK-like"/>
</dbReference>
<dbReference type="Proteomes" id="UP000251144">
    <property type="component" value="Unassembled WGS sequence"/>
</dbReference>
<dbReference type="Proteomes" id="UP000477010">
    <property type="component" value="Unassembled WGS sequence"/>
</dbReference>
<dbReference type="EMBL" id="JAGZYH010000015">
    <property type="protein sequence ID" value="MBS6621578.1"/>
    <property type="molecule type" value="Genomic_DNA"/>
</dbReference>